<evidence type="ECO:0000256" key="2">
    <source>
        <dbReference type="ARBA" id="ARBA00022448"/>
    </source>
</evidence>
<dbReference type="OrthoDB" id="9816221at2"/>
<dbReference type="AlphaFoldDB" id="H3K2D5"/>
<proteinExistence type="inferred from homology"/>
<dbReference type="NCBIfam" id="NF004402">
    <property type="entry name" value="PRK05758.2-2"/>
    <property type="match status" value="1"/>
</dbReference>
<evidence type="ECO:0000256" key="3">
    <source>
        <dbReference type="ARBA" id="ARBA00022781"/>
    </source>
</evidence>
<organism evidence="9">
    <name type="scientific">Hydrogenophilus thermoluteolus</name>
    <name type="common">Pseudomonas hydrogenothermophila</name>
    <dbReference type="NCBI Taxonomy" id="297"/>
    <lineage>
        <taxon>Bacteria</taxon>
        <taxon>Pseudomonadati</taxon>
        <taxon>Pseudomonadota</taxon>
        <taxon>Hydrogenophilia</taxon>
        <taxon>Hydrogenophilales</taxon>
        <taxon>Hydrogenophilaceae</taxon>
        <taxon>Hydrogenophilus</taxon>
    </lineage>
</organism>
<dbReference type="PRINTS" id="PR00125">
    <property type="entry name" value="ATPASEDELTA"/>
</dbReference>
<evidence type="ECO:0000313" key="11">
    <source>
        <dbReference type="Proteomes" id="UP000262004"/>
    </source>
</evidence>
<evidence type="ECO:0000313" key="9">
    <source>
        <dbReference type="EMBL" id="BAL49708.1"/>
    </source>
</evidence>
<keyword evidence="8" id="KW-1003">Cell membrane</keyword>
<keyword evidence="6 8" id="KW-0139">CF(1)</keyword>
<dbReference type="EMBL" id="AB678398">
    <property type="protein sequence ID" value="BAL49708.1"/>
    <property type="molecule type" value="Genomic_DNA"/>
</dbReference>
<evidence type="ECO:0000256" key="5">
    <source>
        <dbReference type="ARBA" id="ARBA00023136"/>
    </source>
</evidence>
<dbReference type="GO" id="GO:0005886">
    <property type="term" value="C:plasma membrane"/>
    <property type="evidence" value="ECO:0007669"/>
    <property type="project" value="UniProtKB-SubCell"/>
</dbReference>
<protein>
    <recommendedName>
        <fullName evidence="8">ATP synthase subunit delta</fullName>
    </recommendedName>
    <alternativeName>
        <fullName evidence="8">ATP synthase F(1) sector subunit delta</fullName>
    </alternativeName>
    <alternativeName>
        <fullName evidence="8">F-type ATPase subunit delta</fullName>
        <shortName evidence="8">F-ATPase subunit delta</shortName>
    </alternativeName>
</protein>
<keyword evidence="3 8" id="KW-0375">Hydrogen ion transport</keyword>
<dbReference type="SUPFAM" id="SSF47928">
    <property type="entry name" value="N-terminal domain of the delta subunit of the F1F0-ATP synthase"/>
    <property type="match status" value="1"/>
</dbReference>
<dbReference type="InterPro" id="IPR000711">
    <property type="entry name" value="ATPase_OSCP/dsu"/>
</dbReference>
<evidence type="ECO:0000256" key="4">
    <source>
        <dbReference type="ARBA" id="ARBA00023065"/>
    </source>
</evidence>
<accession>H3K2D5</accession>
<evidence type="ECO:0000313" key="10">
    <source>
        <dbReference type="EMBL" id="BBD76357.1"/>
    </source>
</evidence>
<comment type="function">
    <text evidence="8">This protein is part of the stalk that links CF(0) to CF(1). It either transmits conformational changes from CF(0) to CF(1) or is implicated in proton conduction.</text>
</comment>
<keyword evidence="7 8" id="KW-0066">ATP synthesis</keyword>
<dbReference type="Gene3D" id="1.10.520.20">
    <property type="entry name" value="N-terminal domain of the delta subunit of the F1F0-ATP synthase"/>
    <property type="match status" value="1"/>
</dbReference>
<dbReference type="Pfam" id="PF00213">
    <property type="entry name" value="OSCP"/>
    <property type="match status" value="1"/>
</dbReference>
<comment type="similarity">
    <text evidence="8">Belongs to the ATPase delta chain family.</text>
</comment>
<dbReference type="GO" id="GO:0045259">
    <property type="term" value="C:proton-transporting ATP synthase complex"/>
    <property type="evidence" value="ECO:0007669"/>
    <property type="project" value="UniProtKB-KW"/>
</dbReference>
<dbReference type="Proteomes" id="UP000262004">
    <property type="component" value="Chromosome"/>
</dbReference>
<evidence type="ECO:0000256" key="1">
    <source>
        <dbReference type="ARBA" id="ARBA00004370"/>
    </source>
</evidence>
<keyword evidence="5 8" id="KW-0472">Membrane</keyword>
<gene>
    <name evidence="8 9" type="primary">atpH</name>
    <name evidence="10" type="ORF">HPTL_0087</name>
</gene>
<dbReference type="NCBIfam" id="TIGR01145">
    <property type="entry name" value="ATP_synt_delta"/>
    <property type="match status" value="1"/>
</dbReference>
<sequence>MAETATIARPYAEAAFALAKEADALGPWSQAMHALAEVVAVDTVRAALADPRVDDAAKSDLITVLVEKAAPLPEGFANFVRLLVENDRVAVVGSIVEQFEAKRLAFEGRLHAVVTSAFELTDAQQKQIQSDLEAHYGKPVEIEVRVDPELIGGVKIAVGDDVIDASVRSKLAKMAAALKI</sequence>
<dbReference type="InterPro" id="IPR026015">
    <property type="entry name" value="ATP_synth_OSCP/delta_N_sf"/>
</dbReference>
<reference evidence="10 11" key="2">
    <citation type="submission" date="2018-04" db="EMBL/GenBank/DDBJ databases">
        <title>Complete genome sequence of Hydrogenophilus thermoluteolus TH-1.</title>
        <authorList>
            <person name="Arai H."/>
        </authorList>
    </citation>
    <scope>NUCLEOTIDE SEQUENCE [LARGE SCALE GENOMIC DNA]</scope>
    <source>
        <strain evidence="10 11">TH-1</strain>
    </source>
</reference>
<name>H3K2D5_HYDTE</name>
<evidence type="ECO:0000256" key="6">
    <source>
        <dbReference type="ARBA" id="ARBA00023196"/>
    </source>
</evidence>
<keyword evidence="4 8" id="KW-0406">Ion transport</keyword>
<reference evidence="9" key="1">
    <citation type="journal article" date="2013" name="Environ. Microbiol. Rep.">
        <title>Oxidative phosphorylation in a thermophilic, facultative chemoautotroph, Hydrogenophilus thermoluteolus, living prevalently in geothermal niches.</title>
        <authorList>
            <person name="Wakai S."/>
            <person name="Masanari M."/>
            <person name="Ikeda T."/>
            <person name="Yamaguchi N."/>
            <person name="Ueshima S."/>
            <person name="Watanabe K."/>
            <person name="Nishihara H."/>
            <person name="Sambongi Y."/>
        </authorList>
    </citation>
    <scope>NUCLEOTIDE SEQUENCE</scope>
    <source>
        <strain evidence="9">TH-1</strain>
    </source>
</reference>
<comment type="function">
    <text evidence="8">F(1)F(0) ATP synthase produces ATP from ADP in the presence of a proton or sodium gradient. F-type ATPases consist of two structural domains, F(1) containing the extramembraneous catalytic core and F(0) containing the membrane proton channel, linked together by a central stalk and a peripheral stalk. During catalysis, ATP synthesis in the catalytic domain of F(1) is coupled via a rotary mechanism of the central stalk subunits to proton translocation.</text>
</comment>
<dbReference type="PANTHER" id="PTHR11910">
    <property type="entry name" value="ATP SYNTHASE DELTA CHAIN"/>
    <property type="match status" value="1"/>
</dbReference>
<keyword evidence="11" id="KW-1185">Reference proteome</keyword>
<dbReference type="GO" id="GO:0046933">
    <property type="term" value="F:proton-transporting ATP synthase activity, rotational mechanism"/>
    <property type="evidence" value="ECO:0007669"/>
    <property type="project" value="UniProtKB-UniRule"/>
</dbReference>
<evidence type="ECO:0000256" key="7">
    <source>
        <dbReference type="ARBA" id="ARBA00023310"/>
    </source>
</evidence>
<dbReference type="EMBL" id="AP018558">
    <property type="protein sequence ID" value="BBD76357.1"/>
    <property type="molecule type" value="Genomic_DNA"/>
</dbReference>
<evidence type="ECO:0000256" key="8">
    <source>
        <dbReference type="HAMAP-Rule" id="MF_01416"/>
    </source>
</evidence>
<dbReference type="HAMAP" id="MF_01416">
    <property type="entry name" value="ATP_synth_delta_bact"/>
    <property type="match status" value="1"/>
</dbReference>
<comment type="subcellular location">
    <subcellularLocation>
        <location evidence="8">Cell membrane</location>
        <topology evidence="8">Peripheral membrane protein</topology>
    </subcellularLocation>
    <subcellularLocation>
        <location evidence="1">Membrane</location>
    </subcellularLocation>
</comment>
<dbReference type="RefSeq" id="WP_119334210.1">
    <property type="nucleotide sequence ID" value="NZ_AP018558.1"/>
</dbReference>
<dbReference type="KEGG" id="htl:HPTL_0087"/>
<keyword evidence="2 8" id="KW-0813">Transport</keyword>